<comment type="caution">
    <text evidence="1">The sequence shown here is derived from an EMBL/GenBank/DDBJ whole genome shotgun (WGS) entry which is preliminary data.</text>
</comment>
<organism evidence="1 2">
    <name type="scientific">Suillus fuscotomentosus</name>
    <dbReference type="NCBI Taxonomy" id="1912939"/>
    <lineage>
        <taxon>Eukaryota</taxon>
        <taxon>Fungi</taxon>
        <taxon>Dikarya</taxon>
        <taxon>Basidiomycota</taxon>
        <taxon>Agaricomycotina</taxon>
        <taxon>Agaricomycetes</taxon>
        <taxon>Agaricomycetidae</taxon>
        <taxon>Boletales</taxon>
        <taxon>Suillineae</taxon>
        <taxon>Suillaceae</taxon>
        <taxon>Suillus</taxon>
    </lineage>
</organism>
<name>A0AAD4EHX7_9AGAM</name>
<dbReference type="Proteomes" id="UP001195769">
    <property type="component" value="Unassembled WGS sequence"/>
</dbReference>
<dbReference type="EMBL" id="JABBWK010000005">
    <property type="protein sequence ID" value="KAG1906381.1"/>
    <property type="molecule type" value="Genomic_DNA"/>
</dbReference>
<keyword evidence="2" id="KW-1185">Reference proteome</keyword>
<accession>A0AAD4EHX7</accession>
<gene>
    <name evidence="1" type="ORF">F5891DRAFT_975773</name>
</gene>
<dbReference type="AlphaFoldDB" id="A0AAD4EHX7"/>
<dbReference type="GeneID" id="64670858"/>
<dbReference type="RefSeq" id="XP_041231956.1">
    <property type="nucleotide sequence ID" value="XM_041376560.1"/>
</dbReference>
<evidence type="ECO:0000313" key="1">
    <source>
        <dbReference type="EMBL" id="KAG1906381.1"/>
    </source>
</evidence>
<sequence>MRQDHLQLALMRWGAHPSSPRQSAQSNPPLLHSSGVALNNGLLGQAQLYSRDKNAQRYAKFVSILQLLECDLRSVVERSSNAKAVRVRQMYQYNMFFMCLASGGASMERNTLIIFPISWGAFLNATYSQIACKLDSTVQEPKAYEWCRFRALLNLSSQNAGRRSGLCSSSKVKRSASKAVVLNMKQLHTAILDGDLNGKRPGVKAVFRQLF</sequence>
<reference evidence="1" key="1">
    <citation type="journal article" date="2020" name="New Phytol.">
        <title>Comparative genomics reveals dynamic genome evolution in host specialist ectomycorrhizal fungi.</title>
        <authorList>
            <person name="Lofgren L.A."/>
            <person name="Nguyen N.H."/>
            <person name="Vilgalys R."/>
            <person name="Ruytinx J."/>
            <person name="Liao H.L."/>
            <person name="Branco S."/>
            <person name="Kuo A."/>
            <person name="LaButti K."/>
            <person name="Lipzen A."/>
            <person name="Andreopoulos W."/>
            <person name="Pangilinan J."/>
            <person name="Riley R."/>
            <person name="Hundley H."/>
            <person name="Na H."/>
            <person name="Barry K."/>
            <person name="Grigoriev I.V."/>
            <person name="Stajich J.E."/>
            <person name="Kennedy P.G."/>
        </authorList>
    </citation>
    <scope>NUCLEOTIDE SEQUENCE</scope>
    <source>
        <strain evidence="1">FC203</strain>
    </source>
</reference>
<protein>
    <submittedName>
        <fullName evidence="1">Uncharacterized protein</fullName>
    </submittedName>
</protein>
<evidence type="ECO:0000313" key="2">
    <source>
        <dbReference type="Proteomes" id="UP001195769"/>
    </source>
</evidence>
<proteinExistence type="predicted"/>